<dbReference type="Proteomes" id="UP000435837">
    <property type="component" value="Unassembled WGS sequence"/>
</dbReference>
<proteinExistence type="predicted"/>
<dbReference type="AlphaFoldDB" id="A0A640RYF2"/>
<evidence type="ECO:0000313" key="1">
    <source>
        <dbReference type="EMBL" id="GFE03919.1"/>
    </source>
</evidence>
<evidence type="ECO:0000313" key="2">
    <source>
        <dbReference type="Proteomes" id="UP000435837"/>
    </source>
</evidence>
<comment type="caution">
    <text evidence="1">The sequence shown here is derived from an EMBL/GenBank/DDBJ whole genome shotgun (WGS) entry which is preliminary data.</text>
</comment>
<organism evidence="1 2">
    <name type="scientific">Streptomyces caniferus</name>
    <dbReference type="NCBI Taxonomy" id="285557"/>
    <lineage>
        <taxon>Bacteria</taxon>
        <taxon>Bacillati</taxon>
        <taxon>Actinomycetota</taxon>
        <taxon>Actinomycetes</taxon>
        <taxon>Kitasatosporales</taxon>
        <taxon>Streptomycetaceae</taxon>
        <taxon>Streptomyces</taxon>
    </lineage>
</organism>
<dbReference type="EMBL" id="BLIN01000001">
    <property type="protein sequence ID" value="GFE03919.1"/>
    <property type="molecule type" value="Genomic_DNA"/>
</dbReference>
<gene>
    <name evidence="1" type="ORF">Scani_01870</name>
</gene>
<protein>
    <submittedName>
        <fullName evidence="1">Uncharacterized protein</fullName>
    </submittedName>
</protein>
<name>A0A640RYF2_9ACTN</name>
<reference evidence="1 2" key="1">
    <citation type="submission" date="2019-12" db="EMBL/GenBank/DDBJ databases">
        <title>Whole genome shotgun sequence of Streptomyces caniferus NBRC 15389.</title>
        <authorList>
            <person name="Ichikawa N."/>
            <person name="Kimura A."/>
            <person name="Kitahashi Y."/>
            <person name="Komaki H."/>
            <person name="Tamura T."/>
        </authorList>
    </citation>
    <scope>NUCLEOTIDE SEQUENCE [LARGE SCALE GENOMIC DNA]</scope>
    <source>
        <strain evidence="1 2">NBRC 15389</strain>
    </source>
</reference>
<accession>A0A640RYF2</accession>
<sequence length="61" mass="6590">MHHLELARVGRASRDVVRAISRNQEPQNCVSLMTKHDALLMVAAVVAFASSTGSELCRTGP</sequence>